<dbReference type="InterPro" id="IPR036396">
    <property type="entry name" value="Cyt_P450_sf"/>
</dbReference>
<dbReference type="AlphaFoldDB" id="A0A843U1H0"/>
<evidence type="ECO:0000256" key="1">
    <source>
        <dbReference type="ARBA" id="ARBA00001971"/>
    </source>
</evidence>
<name>A0A843U1H0_COLES</name>
<evidence type="ECO:0000256" key="9">
    <source>
        <dbReference type="RuleBase" id="RU000461"/>
    </source>
</evidence>
<evidence type="ECO:0000256" key="5">
    <source>
        <dbReference type="ARBA" id="ARBA00023002"/>
    </source>
</evidence>
<comment type="cofactor">
    <cofactor evidence="1 8">
        <name>heme</name>
        <dbReference type="ChEBI" id="CHEBI:30413"/>
    </cofactor>
</comment>
<evidence type="ECO:0000313" key="10">
    <source>
        <dbReference type="EMBL" id="MQL74309.1"/>
    </source>
</evidence>
<dbReference type="InterPro" id="IPR001128">
    <property type="entry name" value="Cyt_P450"/>
</dbReference>
<keyword evidence="7 9" id="KW-0503">Monooxygenase</keyword>
<dbReference type="PRINTS" id="PR00463">
    <property type="entry name" value="EP450I"/>
</dbReference>
<dbReference type="GO" id="GO:0020037">
    <property type="term" value="F:heme binding"/>
    <property type="evidence" value="ECO:0007669"/>
    <property type="project" value="InterPro"/>
</dbReference>
<comment type="similarity">
    <text evidence="2 9">Belongs to the cytochrome P450 family.</text>
</comment>
<sequence length="485" mass="53870">MAALILITLAAVIVVPLSFYLQLWKPRKEEEAMGEGAAPLPPGPRGLPLLGHLPFLGPDLHHCFAELARSHGPVMSLRIGSKLCVVLSSPAAAREALKDKDAVFANHVTPAVVLASALANDMVWAPHGPVWRMLRKMSVQEVLSPAIIDGLRTVRRHEVLRMVEEVRRRVGKPVNVRELAFTTQMNVMTTMLWGSTLEEALGEELREVIGAMIDLLAVPNVSDFFPAVAWLDLQCLARRMVRLWARLDHIFDPVIEERRLRTVEGVGEASREGNTRSRDFLQDMVAGGTDTTSSTVELAMAQLLCNPQMMKKAKEEIEAVVGDDGIVEESPHLPRLHYLEAVVKEVLRLHPVVPLLLPRRPSSTCTIAGYRIPEGTKVFINVWAIHRDPQFWEDAAEFKPERFLSGGSHNSDNTGNDFSYLPFGGGRRICVGMPLAKRMVMLLLASLLHSVEYWTLPEGVQVDLSEKFGFVIKMKEPLVAVPMLP</sequence>
<reference evidence="10" key="1">
    <citation type="submission" date="2017-07" db="EMBL/GenBank/DDBJ databases">
        <title>Taro Niue Genome Assembly and Annotation.</title>
        <authorList>
            <person name="Atibalentja N."/>
            <person name="Keating K."/>
            <person name="Fields C.J."/>
        </authorList>
    </citation>
    <scope>NUCLEOTIDE SEQUENCE</scope>
    <source>
        <strain evidence="10">Niue_2</strain>
        <tissue evidence="10">Leaf</tissue>
    </source>
</reference>
<dbReference type="SUPFAM" id="SSF48264">
    <property type="entry name" value="Cytochrome P450"/>
    <property type="match status" value="1"/>
</dbReference>
<comment type="caution">
    <text evidence="10">The sequence shown here is derived from an EMBL/GenBank/DDBJ whole genome shotgun (WGS) entry which is preliminary data.</text>
</comment>
<organism evidence="10 11">
    <name type="scientific">Colocasia esculenta</name>
    <name type="common">Wild taro</name>
    <name type="synonym">Arum esculentum</name>
    <dbReference type="NCBI Taxonomy" id="4460"/>
    <lineage>
        <taxon>Eukaryota</taxon>
        <taxon>Viridiplantae</taxon>
        <taxon>Streptophyta</taxon>
        <taxon>Embryophyta</taxon>
        <taxon>Tracheophyta</taxon>
        <taxon>Spermatophyta</taxon>
        <taxon>Magnoliopsida</taxon>
        <taxon>Liliopsida</taxon>
        <taxon>Araceae</taxon>
        <taxon>Aroideae</taxon>
        <taxon>Colocasieae</taxon>
        <taxon>Colocasia</taxon>
    </lineage>
</organism>
<dbReference type="Pfam" id="PF00067">
    <property type="entry name" value="p450"/>
    <property type="match status" value="1"/>
</dbReference>
<keyword evidence="4 8" id="KW-0479">Metal-binding</keyword>
<gene>
    <name evidence="10" type="ORF">Taro_006685</name>
</gene>
<evidence type="ECO:0000256" key="6">
    <source>
        <dbReference type="ARBA" id="ARBA00023004"/>
    </source>
</evidence>
<keyword evidence="5 9" id="KW-0560">Oxidoreductase</keyword>
<evidence type="ECO:0000256" key="7">
    <source>
        <dbReference type="ARBA" id="ARBA00023033"/>
    </source>
</evidence>
<feature type="binding site" description="axial binding residue" evidence="8">
    <location>
        <position position="430"/>
    </location>
    <ligand>
        <name>heme</name>
        <dbReference type="ChEBI" id="CHEBI:30413"/>
    </ligand>
    <ligandPart>
        <name>Fe</name>
        <dbReference type="ChEBI" id="CHEBI:18248"/>
    </ligandPart>
</feature>
<dbReference type="GO" id="GO:0016705">
    <property type="term" value="F:oxidoreductase activity, acting on paired donors, with incorporation or reduction of molecular oxygen"/>
    <property type="evidence" value="ECO:0007669"/>
    <property type="project" value="InterPro"/>
</dbReference>
<dbReference type="PANTHER" id="PTHR47951">
    <property type="entry name" value="OS08G0547900 PROTEIN"/>
    <property type="match status" value="1"/>
</dbReference>
<dbReference type="PRINTS" id="PR00385">
    <property type="entry name" value="P450"/>
</dbReference>
<dbReference type="InterPro" id="IPR017972">
    <property type="entry name" value="Cyt_P450_CS"/>
</dbReference>
<evidence type="ECO:0000256" key="3">
    <source>
        <dbReference type="ARBA" id="ARBA00022617"/>
    </source>
</evidence>
<evidence type="ECO:0000256" key="2">
    <source>
        <dbReference type="ARBA" id="ARBA00010617"/>
    </source>
</evidence>
<dbReference type="FunFam" id="1.10.630.10:FF:000126">
    <property type="entry name" value="Predicted protein"/>
    <property type="match status" value="1"/>
</dbReference>
<dbReference type="GO" id="GO:0004497">
    <property type="term" value="F:monooxygenase activity"/>
    <property type="evidence" value="ECO:0007669"/>
    <property type="project" value="UniProtKB-KW"/>
</dbReference>
<dbReference type="Proteomes" id="UP000652761">
    <property type="component" value="Unassembled WGS sequence"/>
</dbReference>
<dbReference type="InterPro" id="IPR002401">
    <property type="entry name" value="Cyt_P450_E_grp-I"/>
</dbReference>
<evidence type="ECO:0000256" key="4">
    <source>
        <dbReference type="ARBA" id="ARBA00022723"/>
    </source>
</evidence>
<keyword evidence="11" id="KW-1185">Reference proteome</keyword>
<dbReference type="OrthoDB" id="6764281at2759"/>
<accession>A0A843U1H0</accession>
<dbReference type="GO" id="GO:0005506">
    <property type="term" value="F:iron ion binding"/>
    <property type="evidence" value="ECO:0007669"/>
    <property type="project" value="InterPro"/>
</dbReference>
<dbReference type="Gene3D" id="1.10.630.10">
    <property type="entry name" value="Cytochrome P450"/>
    <property type="match status" value="1"/>
</dbReference>
<dbReference type="PANTHER" id="PTHR47951:SF3">
    <property type="entry name" value="CYTOCHROME P450, FAMILY 706, SUBFAMILY A, POLYPEPTIDE 4"/>
    <property type="match status" value="1"/>
</dbReference>
<evidence type="ECO:0000256" key="8">
    <source>
        <dbReference type="PIRSR" id="PIRSR602401-1"/>
    </source>
</evidence>
<keyword evidence="6 8" id="KW-0408">Iron</keyword>
<protein>
    <submittedName>
        <fullName evidence="10">Uncharacterized protein</fullName>
    </submittedName>
</protein>
<keyword evidence="3 8" id="KW-0349">Heme</keyword>
<proteinExistence type="inferred from homology"/>
<dbReference type="EMBL" id="NMUH01000201">
    <property type="protein sequence ID" value="MQL74309.1"/>
    <property type="molecule type" value="Genomic_DNA"/>
</dbReference>
<evidence type="ECO:0000313" key="11">
    <source>
        <dbReference type="Proteomes" id="UP000652761"/>
    </source>
</evidence>
<dbReference type="PROSITE" id="PS00086">
    <property type="entry name" value="CYTOCHROME_P450"/>
    <property type="match status" value="1"/>
</dbReference>